<reference evidence="3" key="1">
    <citation type="submission" date="2015-05" db="EMBL/GenBank/DDBJ databases">
        <authorList>
            <person name="Fogelqvist Johan"/>
        </authorList>
    </citation>
    <scope>NUCLEOTIDE SEQUENCE [LARGE SCALE GENOMIC DNA]</scope>
</reference>
<feature type="non-terminal residue" evidence="2">
    <location>
        <position position="101"/>
    </location>
</feature>
<protein>
    <submittedName>
        <fullName evidence="2">Uncharacterized protein</fullName>
    </submittedName>
</protein>
<gene>
    <name evidence="2" type="ORF">BN1723_020578</name>
</gene>
<accession>A0A0G4NQD5</accession>
<evidence type="ECO:0000313" key="2">
    <source>
        <dbReference type="EMBL" id="CRK48546.1"/>
    </source>
</evidence>
<feature type="region of interest" description="Disordered" evidence="1">
    <location>
        <begin position="1"/>
        <end position="76"/>
    </location>
</feature>
<evidence type="ECO:0000313" key="3">
    <source>
        <dbReference type="Proteomes" id="UP000045706"/>
    </source>
</evidence>
<name>A0A0G4NQD5_VERLO</name>
<organism evidence="2 3">
    <name type="scientific">Verticillium longisporum</name>
    <name type="common">Verticillium dahliae var. longisporum</name>
    <dbReference type="NCBI Taxonomy" id="100787"/>
    <lineage>
        <taxon>Eukaryota</taxon>
        <taxon>Fungi</taxon>
        <taxon>Dikarya</taxon>
        <taxon>Ascomycota</taxon>
        <taxon>Pezizomycotina</taxon>
        <taxon>Sordariomycetes</taxon>
        <taxon>Hypocreomycetidae</taxon>
        <taxon>Glomerellales</taxon>
        <taxon>Plectosphaerellaceae</taxon>
        <taxon>Verticillium</taxon>
    </lineage>
</organism>
<dbReference type="AlphaFoldDB" id="A0A0G4NQD5"/>
<evidence type="ECO:0000256" key="1">
    <source>
        <dbReference type="SAM" id="MobiDB-lite"/>
    </source>
</evidence>
<dbReference type="Proteomes" id="UP000045706">
    <property type="component" value="Unassembled WGS sequence"/>
</dbReference>
<feature type="compositionally biased region" description="Basic and acidic residues" evidence="1">
    <location>
        <begin position="10"/>
        <end position="23"/>
    </location>
</feature>
<sequence>IQRPAGSPPQDDRGRHHPPDARGRHVGQQSLRRRDPLRCLPGTLHRRHQRRAHLAPSPRRDQLHPKVLHRLPPGPRLAAEPWRRLRLLRHPRALQPLPQRH</sequence>
<feature type="compositionally biased region" description="Basic residues" evidence="1">
    <location>
        <begin position="44"/>
        <end position="53"/>
    </location>
</feature>
<feature type="non-terminal residue" evidence="2">
    <location>
        <position position="1"/>
    </location>
</feature>
<dbReference type="EMBL" id="CVQI01037608">
    <property type="protein sequence ID" value="CRK48546.1"/>
    <property type="molecule type" value="Genomic_DNA"/>
</dbReference>
<proteinExistence type="predicted"/>